<sequence length="555" mass="62879">MRQPLSPGEGEGDPDDTNPSKDGPRFQPGKTSERLNQIDRVRANGVGYHVALPQLVVCGDHSAGKSSVLEGISGYPFPRQDGTCTQFPTEIVLRHHKSRRQMAVSLLPCPSRSSEEMEQFAALHREFQEFSNLPRIIQKTSSLMGLCGFSEFADAPDFAADVLRLELVGDTGLHLTLVDIPGLISVSEDDGDVEMVQSLVDSYVESSRTIILAVIPASSDAETQRIIQRARHFDRDGPDLINKDTEERVARLAKNLERTRLNLGFFLLKNPSPAQLAQGMNFLQRRRAELELFSSGPWRAQGLNPSRVGIDNLRSFLADLLDSHIERKLPRVQDEVRRLLQHVGEEIDDLGIERSNPSQIRIFLTRISTDFQCIIKTGLEGNYDGPFADHMRCHGQRRRVITNKSEVSGEEWEEDDDGTEELLVTEKQMSTWIKEMYHQSRGRELPGNYNNHSLLQGLFHTQSSRWGHISRRHVDSVVGVVTRFVDSALQFVVRDEQVRQNLRRIIRNTLNENVQKAHQELARLLHDEQGHPITYNHNYSQNMGTCGIDAENDRF</sequence>
<accession>A0A1M3TLX1</accession>
<protein>
    <recommendedName>
        <fullName evidence="4">Dynamin GTPase domain-containing protein</fullName>
    </recommendedName>
</protein>
<dbReference type="InterPro" id="IPR022812">
    <property type="entry name" value="Dynamin"/>
</dbReference>
<dbReference type="GO" id="GO:0005739">
    <property type="term" value="C:mitochondrion"/>
    <property type="evidence" value="ECO:0007669"/>
    <property type="project" value="TreeGrafter"/>
</dbReference>
<evidence type="ECO:0000256" key="2">
    <source>
        <dbReference type="ARBA" id="ARBA00023134"/>
    </source>
</evidence>
<evidence type="ECO:0000259" key="4">
    <source>
        <dbReference type="SMART" id="SM00053"/>
    </source>
</evidence>
<dbReference type="PANTHER" id="PTHR11566:SF21">
    <property type="entry name" value="DYNAMIN RELATED PROTEIN 1, ISOFORM A"/>
    <property type="match status" value="1"/>
</dbReference>
<keyword evidence="1" id="KW-0547">Nucleotide-binding</keyword>
<dbReference type="InterPro" id="IPR000375">
    <property type="entry name" value="Dynamin_stalk"/>
</dbReference>
<dbReference type="GO" id="GO:0005874">
    <property type="term" value="C:microtubule"/>
    <property type="evidence" value="ECO:0007669"/>
    <property type="project" value="TreeGrafter"/>
</dbReference>
<dbReference type="GO" id="GO:0008017">
    <property type="term" value="F:microtubule binding"/>
    <property type="evidence" value="ECO:0007669"/>
    <property type="project" value="TreeGrafter"/>
</dbReference>
<dbReference type="Proteomes" id="UP000184063">
    <property type="component" value="Unassembled WGS sequence"/>
</dbReference>
<evidence type="ECO:0000256" key="1">
    <source>
        <dbReference type="ARBA" id="ARBA00022741"/>
    </source>
</evidence>
<dbReference type="GO" id="GO:0016020">
    <property type="term" value="C:membrane"/>
    <property type="evidence" value="ECO:0007669"/>
    <property type="project" value="TreeGrafter"/>
</dbReference>
<dbReference type="InterPro" id="IPR045063">
    <property type="entry name" value="Dynamin_N"/>
</dbReference>
<dbReference type="GO" id="GO:0048312">
    <property type="term" value="P:intracellular distribution of mitochondria"/>
    <property type="evidence" value="ECO:0007669"/>
    <property type="project" value="TreeGrafter"/>
</dbReference>
<reference evidence="6" key="1">
    <citation type="journal article" date="2017" name="Genome Biol.">
        <title>Comparative genomics reveals high biological diversity and specific adaptations in the industrially and medically important fungal genus Aspergillus.</title>
        <authorList>
            <person name="de Vries R.P."/>
            <person name="Riley R."/>
            <person name="Wiebenga A."/>
            <person name="Aguilar-Osorio G."/>
            <person name="Amillis S."/>
            <person name="Uchima C.A."/>
            <person name="Anderluh G."/>
            <person name="Asadollahi M."/>
            <person name="Askin M."/>
            <person name="Barry K."/>
            <person name="Battaglia E."/>
            <person name="Bayram O."/>
            <person name="Benocci T."/>
            <person name="Braus-Stromeyer S.A."/>
            <person name="Caldana C."/>
            <person name="Canovas D."/>
            <person name="Cerqueira G.C."/>
            <person name="Chen F."/>
            <person name="Chen W."/>
            <person name="Choi C."/>
            <person name="Clum A."/>
            <person name="Dos Santos R.A."/>
            <person name="Damasio A.R."/>
            <person name="Diallinas G."/>
            <person name="Emri T."/>
            <person name="Fekete E."/>
            <person name="Flipphi M."/>
            <person name="Freyberg S."/>
            <person name="Gallo A."/>
            <person name="Gournas C."/>
            <person name="Habgood R."/>
            <person name="Hainaut M."/>
            <person name="Harispe M.L."/>
            <person name="Henrissat B."/>
            <person name="Hilden K.S."/>
            <person name="Hope R."/>
            <person name="Hossain A."/>
            <person name="Karabika E."/>
            <person name="Karaffa L."/>
            <person name="Karanyi Z."/>
            <person name="Krasevec N."/>
            <person name="Kuo A."/>
            <person name="Kusch H."/>
            <person name="LaButti K."/>
            <person name="Lagendijk E.L."/>
            <person name="Lapidus A."/>
            <person name="Levasseur A."/>
            <person name="Lindquist E."/>
            <person name="Lipzen A."/>
            <person name="Logrieco A.F."/>
            <person name="MacCabe A."/>
            <person name="Maekelae M.R."/>
            <person name="Malavazi I."/>
            <person name="Melin P."/>
            <person name="Meyer V."/>
            <person name="Mielnichuk N."/>
            <person name="Miskei M."/>
            <person name="Molnar A.P."/>
            <person name="Mule G."/>
            <person name="Ngan C.Y."/>
            <person name="Orejas M."/>
            <person name="Orosz E."/>
            <person name="Ouedraogo J.P."/>
            <person name="Overkamp K.M."/>
            <person name="Park H.-S."/>
            <person name="Perrone G."/>
            <person name="Piumi F."/>
            <person name="Punt P.J."/>
            <person name="Ram A.F."/>
            <person name="Ramon A."/>
            <person name="Rauscher S."/>
            <person name="Record E."/>
            <person name="Riano-Pachon D.M."/>
            <person name="Robert V."/>
            <person name="Roehrig J."/>
            <person name="Ruller R."/>
            <person name="Salamov A."/>
            <person name="Salih N.S."/>
            <person name="Samson R.A."/>
            <person name="Sandor E."/>
            <person name="Sanguinetti M."/>
            <person name="Schuetze T."/>
            <person name="Sepcic K."/>
            <person name="Shelest E."/>
            <person name="Sherlock G."/>
            <person name="Sophianopoulou V."/>
            <person name="Squina F.M."/>
            <person name="Sun H."/>
            <person name="Susca A."/>
            <person name="Todd R.B."/>
            <person name="Tsang A."/>
            <person name="Unkles S.E."/>
            <person name="van de Wiele N."/>
            <person name="van Rossen-Uffink D."/>
            <person name="Oliveira J.V."/>
            <person name="Vesth T.C."/>
            <person name="Visser J."/>
            <person name="Yu J.-H."/>
            <person name="Zhou M."/>
            <person name="Andersen M.R."/>
            <person name="Archer D.B."/>
            <person name="Baker S.E."/>
            <person name="Benoit I."/>
            <person name="Brakhage A.A."/>
            <person name="Braus G.H."/>
            <person name="Fischer R."/>
            <person name="Frisvad J.C."/>
            <person name="Goldman G.H."/>
            <person name="Houbraken J."/>
            <person name="Oakley B."/>
            <person name="Pocsi I."/>
            <person name="Scazzocchio C."/>
            <person name="Seiboth B."/>
            <person name="vanKuyk P.A."/>
            <person name="Wortman J."/>
            <person name="Dyer P.S."/>
            <person name="Grigoriev I.V."/>
        </authorList>
    </citation>
    <scope>NUCLEOTIDE SEQUENCE [LARGE SCALE GENOMIC DNA]</scope>
    <source>
        <strain evidence="6">CBS 106.47</strain>
    </source>
</reference>
<dbReference type="Gene3D" id="3.40.50.300">
    <property type="entry name" value="P-loop containing nucleotide triphosphate hydrolases"/>
    <property type="match status" value="1"/>
</dbReference>
<keyword evidence="2" id="KW-0342">GTP-binding</keyword>
<dbReference type="VEuPathDB" id="FungiDB:ASPFODRAFT_60190"/>
<feature type="domain" description="Dynamin GTPase" evidence="4">
    <location>
        <begin position="28"/>
        <end position="279"/>
    </location>
</feature>
<dbReference type="Gene3D" id="1.20.120.1240">
    <property type="entry name" value="Dynamin, middle domain"/>
    <property type="match status" value="1"/>
</dbReference>
<dbReference type="PRINTS" id="PR00195">
    <property type="entry name" value="DYNAMIN"/>
</dbReference>
<dbReference type="OrthoDB" id="415706at2759"/>
<dbReference type="Pfam" id="PF00350">
    <property type="entry name" value="Dynamin_N"/>
    <property type="match status" value="1"/>
</dbReference>
<evidence type="ECO:0000256" key="3">
    <source>
        <dbReference type="SAM" id="MobiDB-lite"/>
    </source>
</evidence>
<feature type="region of interest" description="Disordered" evidence="3">
    <location>
        <begin position="1"/>
        <end position="33"/>
    </location>
</feature>
<proteinExistence type="predicted"/>
<dbReference type="GO" id="GO:0000266">
    <property type="term" value="P:mitochondrial fission"/>
    <property type="evidence" value="ECO:0007669"/>
    <property type="project" value="TreeGrafter"/>
</dbReference>
<dbReference type="GO" id="GO:0005525">
    <property type="term" value="F:GTP binding"/>
    <property type="evidence" value="ECO:0007669"/>
    <property type="project" value="InterPro"/>
</dbReference>
<dbReference type="PANTHER" id="PTHR11566">
    <property type="entry name" value="DYNAMIN"/>
    <property type="match status" value="1"/>
</dbReference>
<dbReference type="GO" id="GO:0006897">
    <property type="term" value="P:endocytosis"/>
    <property type="evidence" value="ECO:0007669"/>
    <property type="project" value="TreeGrafter"/>
</dbReference>
<name>A0A1M3TLX1_ASPLC</name>
<dbReference type="InterPro" id="IPR001401">
    <property type="entry name" value="Dynamin_GTPase"/>
</dbReference>
<dbReference type="SUPFAM" id="SSF52540">
    <property type="entry name" value="P-loop containing nucleoside triphosphate hydrolases"/>
    <property type="match status" value="1"/>
</dbReference>
<dbReference type="EMBL" id="KV878240">
    <property type="protein sequence ID" value="OJZ87839.1"/>
    <property type="molecule type" value="Genomic_DNA"/>
</dbReference>
<evidence type="ECO:0000313" key="6">
    <source>
        <dbReference type="Proteomes" id="UP000184063"/>
    </source>
</evidence>
<dbReference type="AlphaFoldDB" id="A0A1M3TLX1"/>
<dbReference type="GO" id="GO:0003924">
    <property type="term" value="F:GTPase activity"/>
    <property type="evidence" value="ECO:0007669"/>
    <property type="project" value="InterPro"/>
</dbReference>
<gene>
    <name evidence="5" type="ORF">ASPFODRAFT_60190</name>
</gene>
<dbReference type="InterPro" id="IPR027417">
    <property type="entry name" value="P-loop_NTPase"/>
</dbReference>
<dbReference type="Pfam" id="PF01031">
    <property type="entry name" value="Dynamin_M"/>
    <property type="match status" value="1"/>
</dbReference>
<dbReference type="GO" id="GO:0016559">
    <property type="term" value="P:peroxisome fission"/>
    <property type="evidence" value="ECO:0007669"/>
    <property type="project" value="TreeGrafter"/>
</dbReference>
<dbReference type="CDD" id="cd08771">
    <property type="entry name" value="DLP_1"/>
    <property type="match status" value="1"/>
</dbReference>
<organism evidence="5 6">
    <name type="scientific">Aspergillus luchuensis (strain CBS 106.47)</name>
    <dbReference type="NCBI Taxonomy" id="1137211"/>
    <lineage>
        <taxon>Eukaryota</taxon>
        <taxon>Fungi</taxon>
        <taxon>Dikarya</taxon>
        <taxon>Ascomycota</taxon>
        <taxon>Pezizomycotina</taxon>
        <taxon>Eurotiomycetes</taxon>
        <taxon>Eurotiomycetidae</taxon>
        <taxon>Eurotiales</taxon>
        <taxon>Aspergillaceae</taxon>
        <taxon>Aspergillus</taxon>
        <taxon>Aspergillus subgen. Circumdati</taxon>
    </lineage>
</organism>
<evidence type="ECO:0000313" key="5">
    <source>
        <dbReference type="EMBL" id="OJZ87839.1"/>
    </source>
</evidence>
<dbReference type="SMART" id="SM00053">
    <property type="entry name" value="DYNc"/>
    <property type="match status" value="1"/>
</dbReference>